<organism evidence="3 4">
    <name type="scientific">Mucuna pruriens</name>
    <name type="common">Velvet bean</name>
    <name type="synonym">Dolichos pruriens</name>
    <dbReference type="NCBI Taxonomy" id="157652"/>
    <lineage>
        <taxon>Eukaryota</taxon>
        <taxon>Viridiplantae</taxon>
        <taxon>Streptophyta</taxon>
        <taxon>Embryophyta</taxon>
        <taxon>Tracheophyta</taxon>
        <taxon>Spermatophyta</taxon>
        <taxon>Magnoliopsida</taxon>
        <taxon>eudicotyledons</taxon>
        <taxon>Gunneridae</taxon>
        <taxon>Pentapetalae</taxon>
        <taxon>rosids</taxon>
        <taxon>fabids</taxon>
        <taxon>Fabales</taxon>
        <taxon>Fabaceae</taxon>
        <taxon>Papilionoideae</taxon>
        <taxon>50 kb inversion clade</taxon>
        <taxon>NPAAA clade</taxon>
        <taxon>indigoferoid/millettioid clade</taxon>
        <taxon>Phaseoleae</taxon>
        <taxon>Mucuna</taxon>
    </lineage>
</organism>
<evidence type="ECO:0000313" key="3">
    <source>
        <dbReference type="EMBL" id="RDX73915.1"/>
    </source>
</evidence>
<dbReference type="GO" id="GO:0006508">
    <property type="term" value="P:proteolysis"/>
    <property type="evidence" value="ECO:0007669"/>
    <property type="project" value="UniProtKB-KW"/>
</dbReference>
<dbReference type="PANTHER" id="PTHR42648:SF21">
    <property type="entry name" value="CYSTEINE-RICH RLK (RECEPTOR-LIKE PROTEIN KINASE) 8"/>
    <property type="match status" value="1"/>
</dbReference>
<evidence type="ECO:0000259" key="2">
    <source>
        <dbReference type="PROSITE" id="PS50994"/>
    </source>
</evidence>
<dbReference type="InterPro" id="IPR039537">
    <property type="entry name" value="Retrotran_Ty1/copia-like"/>
</dbReference>
<evidence type="ECO:0000313" key="4">
    <source>
        <dbReference type="Proteomes" id="UP000257109"/>
    </source>
</evidence>
<dbReference type="Pfam" id="PF22936">
    <property type="entry name" value="Pol_BBD"/>
    <property type="match status" value="1"/>
</dbReference>
<name>A0A371F6P3_MUCPR</name>
<dbReference type="AlphaFoldDB" id="A0A371F6P3"/>
<reference evidence="3" key="1">
    <citation type="submission" date="2018-05" db="EMBL/GenBank/DDBJ databases">
        <title>Draft genome of Mucuna pruriens seed.</title>
        <authorList>
            <person name="Nnadi N.E."/>
            <person name="Vos R."/>
            <person name="Hasami M.H."/>
            <person name="Devisetty U.K."/>
            <person name="Aguiy J.C."/>
        </authorList>
    </citation>
    <scope>NUCLEOTIDE SEQUENCE [LARGE SCALE GENOMIC DNA]</scope>
    <source>
        <strain evidence="3">JCA_2017</strain>
    </source>
</reference>
<dbReference type="GO" id="GO:0015074">
    <property type="term" value="P:DNA integration"/>
    <property type="evidence" value="ECO:0007669"/>
    <property type="project" value="InterPro"/>
</dbReference>
<proteinExistence type="predicted"/>
<feature type="non-terminal residue" evidence="3">
    <location>
        <position position="1"/>
    </location>
</feature>
<dbReference type="Pfam" id="PF13976">
    <property type="entry name" value="gag_pre-integrs"/>
    <property type="match status" value="1"/>
</dbReference>
<dbReference type="InterPro" id="IPR036397">
    <property type="entry name" value="RNaseH_sf"/>
</dbReference>
<keyword evidence="1" id="KW-0378">Hydrolase</keyword>
<dbReference type="Proteomes" id="UP000257109">
    <property type="component" value="Unassembled WGS sequence"/>
</dbReference>
<comment type="caution">
    <text evidence="3">The sequence shown here is derived from an EMBL/GenBank/DDBJ whole genome shotgun (WGS) entry which is preliminary data.</text>
</comment>
<dbReference type="Gene3D" id="3.30.420.10">
    <property type="entry name" value="Ribonuclease H-like superfamily/Ribonuclease H"/>
    <property type="match status" value="1"/>
</dbReference>
<dbReference type="InterPro" id="IPR025724">
    <property type="entry name" value="GAG-pre-integrase_dom"/>
</dbReference>
<dbReference type="PROSITE" id="PS50994">
    <property type="entry name" value="INTEGRASE"/>
    <property type="match status" value="1"/>
</dbReference>
<accession>A0A371F6P3</accession>
<dbReference type="GO" id="GO:0008233">
    <property type="term" value="F:peptidase activity"/>
    <property type="evidence" value="ECO:0007669"/>
    <property type="project" value="UniProtKB-KW"/>
</dbReference>
<dbReference type="InterPro" id="IPR012337">
    <property type="entry name" value="RNaseH-like_sf"/>
</dbReference>
<dbReference type="GO" id="GO:0003676">
    <property type="term" value="F:nucleic acid binding"/>
    <property type="evidence" value="ECO:0007669"/>
    <property type="project" value="InterPro"/>
</dbReference>
<dbReference type="InterPro" id="IPR001584">
    <property type="entry name" value="Integrase_cat-core"/>
</dbReference>
<dbReference type="EMBL" id="QJKJ01010354">
    <property type="protein sequence ID" value="RDX73915.1"/>
    <property type="molecule type" value="Genomic_DNA"/>
</dbReference>
<dbReference type="SUPFAM" id="SSF53098">
    <property type="entry name" value="Ribonuclease H-like"/>
    <property type="match status" value="1"/>
</dbReference>
<dbReference type="STRING" id="157652.A0A371F6P3"/>
<dbReference type="PANTHER" id="PTHR42648">
    <property type="entry name" value="TRANSPOSASE, PUTATIVE-RELATED"/>
    <property type="match status" value="1"/>
</dbReference>
<keyword evidence="1" id="KW-0645">Protease</keyword>
<dbReference type="InterPro" id="IPR054722">
    <property type="entry name" value="PolX-like_BBD"/>
</dbReference>
<evidence type="ECO:0000256" key="1">
    <source>
        <dbReference type="ARBA" id="ARBA00022670"/>
    </source>
</evidence>
<feature type="domain" description="Integrase catalytic" evidence="2">
    <location>
        <begin position="159"/>
        <end position="334"/>
    </location>
</feature>
<gene>
    <name evidence="3" type="ORF">CR513_46399</name>
</gene>
<sequence>MSKPTRTNPKGPKKFWVPKSMIFLFEMCLTTKRKSLSWYSDNGCSRHVMGKEFMFQGLRPKEGGWVTFRSNQRDKIVRVGRIGKHPFLSIDNVLFVKGLKHNLLSISQLCDSGYDVSFNKGECIVKDYKSSIIFSVKRLNTLYKIDMTNLTNQNVTCLVSINDDHWTWHKKLGHASLRLISKLKKYNLIKGGKHYGLVVVDDYSTWTWVIFFAHKDESFKVFYTFYKHVQNEKGIIIASIHSDHEGEFENGNFQQFYEEHGIHYNSFCLRTPQHNGVVERKNRSLHEMVKTMNDFNSPKYFFVEVVNTTCYLQDKIYVKHILKKTPYEDLLDGGWIKVMQEKLDQFQ</sequence>
<keyword evidence="4" id="KW-1185">Reference proteome</keyword>
<dbReference type="OrthoDB" id="1932348at2759"/>
<protein>
    <recommendedName>
        <fullName evidence="2">Integrase catalytic domain-containing protein</fullName>
    </recommendedName>
</protein>